<dbReference type="GO" id="GO:0000209">
    <property type="term" value="P:protein polyubiquitination"/>
    <property type="evidence" value="ECO:0007669"/>
    <property type="project" value="TreeGrafter"/>
</dbReference>
<dbReference type="Proteomes" id="UP000076744">
    <property type="component" value="Unassembled WGS sequence"/>
</dbReference>
<dbReference type="InterPro" id="IPR011990">
    <property type="entry name" value="TPR-like_helical_dom_sf"/>
</dbReference>
<evidence type="ECO:0000313" key="9">
    <source>
        <dbReference type="EMBL" id="OAA58778.1"/>
    </source>
</evidence>
<accession>A0A167RNV4</accession>
<evidence type="ECO:0000313" key="10">
    <source>
        <dbReference type="Proteomes" id="UP000076744"/>
    </source>
</evidence>
<evidence type="ECO:0000256" key="6">
    <source>
        <dbReference type="SAM" id="MobiDB-lite"/>
    </source>
</evidence>
<dbReference type="GO" id="GO:0071218">
    <property type="term" value="P:cellular response to misfolded protein"/>
    <property type="evidence" value="ECO:0007669"/>
    <property type="project" value="TreeGrafter"/>
</dbReference>
<evidence type="ECO:0000256" key="5">
    <source>
        <dbReference type="ARBA" id="ARBA00023110"/>
    </source>
</evidence>
<protein>
    <submittedName>
        <fullName evidence="9">U-box domain containing protein</fullName>
    </submittedName>
</protein>
<evidence type="ECO:0000256" key="2">
    <source>
        <dbReference type="ARBA" id="ARBA00022679"/>
    </source>
</evidence>
<keyword evidence="3" id="KW-0677">Repeat</keyword>
<feature type="region of interest" description="Disordered" evidence="6">
    <location>
        <begin position="202"/>
        <end position="225"/>
    </location>
</feature>
<dbReference type="STRING" id="1081104.A0A167RNV4"/>
<dbReference type="Gene3D" id="1.25.40.10">
    <property type="entry name" value="Tetratricopeptide repeat domain"/>
    <property type="match status" value="1"/>
</dbReference>
<dbReference type="GO" id="GO:0003755">
    <property type="term" value="F:peptidyl-prolyl cis-trans isomerase activity"/>
    <property type="evidence" value="ECO:0007669"/>
    <property type="project" value="UniProtKB-KW"/>
</dbReference>
<keyword evidence="10" id="KW-1185">Reference proteome</keyword>
<keyword evidence="2" id="KW-0808">Transferase</keyword>
<organism evidence="9 10">
    <name type="scientific">Cordyceps fumosorosea (strain ARSEF 2679)</name>
    <name type="common">Isaria fumosorosea</name>
    <dbReference type="NCBI Taxonomy" id="1081104"/>
    <lineage>
        <taxon>Eukaryota</taxon>
        <taxon>Fungi</taxon>
        <taxon>Dikarya</taxon>
        <taxon>Ascomycota</taxon>
        <taxon>Pezizomycotina</taxon>
        <taxon>Sordariomycetes</taxon>
        <taxon>Hypocreomycetidae</taxon>
        <taxon>Hypocreales</taxon>
        <taxon>Cordycipitaceae</taxon>
        <taxon>Cordyceps</taxon>
    </lineage>
</organism>
<dbReference type="EMBL" id="AZHB01000017">
    <property type="protein sequence ID" value="OAA58778.1"/>
    <property type="molecule type" value="Genomic_DNA"/>
</dbReference>
<dbReference type="Pfam" id="PF04564">
    <property type="entry name" value="U-box"/>
    <property type="match status" value="1"/>
</dbReference>
<dbReference type="GO" id="GO:0005737">
    <property type="term" value="C:cytoplasm"/>
    <property type="evidence" value="ECO:0007669"/>
    <property type="project" value="TreeGrafter"/>
</dbReference>
<gene>
    <name evidence="9" type="ORF">ISF_06561</name>
</gene>
<reference evidence="9 10" key="1">
    <citation type="journal article" date="2016" name="Genome Biol. Evol.">
        <title>Divergent and convergent evolution of fungal pathogenicity.</title>
        <authorList>
            <person name="Shang Y."/>
            <person name="Xiao G."/>
            <person name="Zheng P."/>
            <person name="Cen K."/>
            <person name="Zhan S."/>
            <person name="Wang C."/>
        </authorList>
    </citation>
    <scope>NUCLEOTIDE SEQUENCE [LARGE SCALE GENOMIC DNA]</scope>
    <source>
        <strain evidence="9 10">ARSEF 2679</strain>
    </source>
</reference>
<evidence type="ECO:0000259" key="8">
    <source>
        <dbReference type="PROSITE" id="PS51698"/>
    </source>
</evidence>
<evidence type="ECO:0000256" key="4">
    <source>
        <dbReference type="ARBA" id="ARBA00022786"/>
    </source>
</evidence>
<dbReference type="InterPro" id="IPR003613">
    <property type="entry name" value="Ubox_domain"/>
</dbReference>
<keyword evidence="7" id="KW-0472">Membrane</keyword>
<feature type="transmembrane region" description="Helical" evidence="7">
    <location>
        <begin position="36"/>
        <end position="67"/>
    </location>
</feature>
<comment type="caution">
    <text evidence="9">The sequence shown here is derived from an EMBL/GenBank/DDBJ whole genome shotgun (WGS) entry which is preliminary data.</text>
</comment>
<evidence type="ECO:0000256" key="1">
    <source>
        <dbReference type="ARBA" id="ARBA00000900"/>
    </source>
</evidence>
<dbReference type="GO" id="GO:0006515">
    <property type="term" value="P:protein quality control for misfolded or incompletely synthesized proteins"/>
    <property type="evidence" value="ECO:0007669"/>
    <property type="project" value="TreeGrafter"/>
</dbReference>
<dbReference type="InterPro" id="IPR013083">
    <property type="entry name" value="Znf_RING/FYVE/PHD"/>
</dbReference>
<feature type="domain" description="U-box" evidence="8">
    <location>
        <begin position="240"/>
        <end position="313"/>
    </location>
</feature>
<dbReference type="GeneID" id="30022853"/>
<dbReference type="OrthoDB" id="629492at2759"/>
<dbReference type="RefSeq" id="XP_018702653.1">
    <property type="nucleotide sequence ID" value="XM_018850165.1"/>
</dbReference>
<dbReference type="GO" id="GO:0043161">
    <property type="term" value="P:proteasome-mediated ubiquitin-dependent protein catabolic process"/>
    <property type="evidence" value="ECO:0007669"/>
    <property type="project" value="TreeGrafter"/>
</dbReference>
<dbReference type="PROSITE" id="PS51698">
    <property type="entry name" value="U_BOX"/>
    <property type="match status" value="1"/>
</dbReference>
<dbReference type="AlphaFoldDB" id="A0A167RNV4"/>
<evidence type="ECO:0000256" key="7">
    <source>
        <dbReference type="SAM" id="Phobius"/>
    </source>
</evidence>
<dbReference type="Gene3D" id="3.30.40.10">
    <property type="entry name" value="Zinc/RING finger domain, C3HC4 (zinc finger)"/>
    <property type="match status" value="1"/>
</dbReference>
<dbReference type="SMART" id="SM00504">
    <property type="entry name" value="Ubox"/>
    <property type="match status" value="1"/>
</dbReference>
<dbReference type="GO" id="GO:0061630">
    <property type="term" value="F:ubiquitin protein ligase activity"/>
    <property type="evidence" value="ECO:0007669"/>
    <property type="project" value="UniProtKB-EC"/>
</dbReference>
<name>A0A167RNV4_CORFA</name>
<sequence>MSRAQQLKDDGNRHFKRGDFLVAESLYSQAGCFSSIITIITIITIIAIIAIIAILAILAILAVAGLFGAGQRDYDSNNATLYTNRAIARLKLELWDSVVADCESALALPTATDASSLKAQYYLCQACLRLGDPEAAVAAGLASHALCVAINSTSLAAVTDFVLHAKKARWEQRERQRIREEGDLERDLLRLLRAERDKDAAAAASDDERRMVEEEAAAKEESLRNTFERSRKLSGEGKREVPEWAIDDISFCFMVDPVMTKNGHSYERVSIMKYLRHNPYDPLTREPLAPSDLRPNRALREACEQFLFENGWAADY</sequence>
<keyword evidence="4" id="KW-0833">Ubl conjugation pathway</keyword>
<dbReference type="PANTHER" id="PTHR46803:SF2">
    <property type="entry name" value="E3 UBIQUITIN-PROTEIN LIGASE CHIP"/>
    <property type="match status" value="1"/>
</dbReference>
<dbReference type="PANTHER" id="PTHR46803">
    <property type="entry name" value="E3 UBIQUITIN-PROTEIN LIGASE CHIP"/>
    <property type="match status" value="1"/>
</dbReference>
<keyword evidence="7" id="KW-1133">Transmembrane helix</keyword>
<dbReference type="GO" id="GO:0045862">
    <property type="term" value="P:positive regulation of proteolysis"/>
    <property type="evidence" value="ECO:0007669"/>
    <property type="project" value="TreeGrafter"/>
</dbReference>
<proteinExistence type="predicted"/>
<dbReference type="GO" id="GO:0051087">
    <property type="term" value="F:protein-folding chaperone binding"/>
    <property type="evidence" value="ECO:0007669"/>
    <property type="project" value="TreeGrafter"/>
</dbReference>
<comment type="catalytic activity">
    <reaction evidence="1">
        <text>S-ubiquitinyl-[E2 ubiquitin-conjugating enzyme]-L-cysteine + [acceptor protein]-L-lysine = [E2 ubiquitin-conjugating enzyme]-L-cysteine + N(6)-ubiquitinyl-[acceptor protein]-L-lysine.</text>
        <dbReference type="EC" id="2.3.2.27"/>
    </reaction>
</comment>
<dbReference type="SUPFAM" id="SSF57850">
    <property type="entry name" value="RING/U-box"/>
    <property type="match status" value="1"/>
</dbReference>
<dbReference type="SUPFAM" id="SSF48452">
    <property type="entry name" value="TPR-like"/>
    <property type="match status" value="1"/>
</dbReference>
<keyword evidence="5" id="KW-0413">Isomerase</keyword>
<keyword evidence="5" id="KW-0697">Rotamase</keyword>
<keyword evidence="7" id="KW-0812">Transmembrane</keyword>
<evidence type="ECO:0000256" key="3">
    <source>
        <dbReference type="ARBA" id="ARBA00022737"/>
    </source>
</evidence>